<proteinExistence type="predicted"/>
<dbReference type="OrthoDB" id="9993283at2759"/>
<dbReference type="GeneID" id="110253369"/>
<dbReference type="RefSeq" id="XP_020915929.1">
    <property type="nucleotide sequence ID" value="XM_021060270.2"/>
</dbReference>
<dbReference type="Proteomes" id="UP000887567">
    <property type="component" value="Unplaced"/>
</dbReference>
<accession>A0A913Y7A1</accession>
<evidence type="ECO:0000313" key="2">
    <source>
        <dbReference type="Proteomes" id="UP000887567"/>
    </source>
</evidence>
<name>A0A913Y7A1_EXADI</name>
<dbReference type="KEGG" id="epa:110253369"/>
<protein>
    <submittedName>
        <fullName evidence="1">Uncharacterized protein</fullName>
    </submittedName>
</protein>
<dbReference type="EnsemblMetazoa" id="XM_021060270.2">
    <property type="protein sequence ID" value="XP_020915929.1"/>
    <property type="gene ID" value="LOC110253369"/>
</dbReference>
<sequence>MSSADCCFSMCQSPIQAILRPAMWLPGVKKLHSARETWILPQATVDVCVDKLIEAVDELGEKEKMHVNKVNRNKNFVQIFSFTNNEWFDVVEIEFQPGRESGSIAKARSFSTGLFPTCCPCALILNVIFCFAPFLDKGVNTARLERIRTHMRLESKVEKPQDNT</sequence>
<organism evidence="1 2">
    <name type="scientific">Exaiptasia diaphana</name>
    <name type="common">Tropical sea anemone</name>
    <name type="synonym">Aiptasia pulchella</name>
    <dbReference type="NCBI Taxonomy" id="2652724"/>
    <lineage>
        <taxon>Eukaryota</taxon>
        <taxon>Metazoa</taxon>
        <taxon>Cnidaria</taxon>
        <taxon>Anthozoa</taxon>
        <taxon>Hexacorallia</taxon>
        <taxon>Actiniaria</taxon>
        <taxon>Aiptasiidae</taxon>
        <taxon>Exaiptasia</taxon>
    </lineage>
</organism>
<dbReference type="OMA" id="WLPGVRN"/>
<keyword evidence="2" id="KW-1185">Reference proteome</keyword>
<dbReference type="AlphaFoldDB" id="A0A913Y7A1"/>
<evidence type="ECO:0000313" key="1">
    <source>
        <dbReference type="EnsemblMetazoa" id="XP_020915929.1"/>
    </source>
</evidence>
<reference evidence="1" key="1">
    <citation type="submission" date="2022-11" db="UniProtKB">
        <authorList>
            <consortium name="EnsemblMetazoa"/>
        </authorList>
    </citation>
    <scope>IDENTIFICATION</scope>
</reference>